<comment type="similarity">
    <text evidence="2">Belongs to the resistance-nodulation-cell division (RND) (TC 2.A.6) family.</text>
</comment>
<evidence type="ECO:0000313" key="9">
    <source>
        <dbReference type="EMBL" id="CEA15186.1"/>
    </source>
</evidence>
<dbReference type="SUPFAM" id="SSF82693">
    <property type="entry name" value="Multidrug efflux transporter AcrB pore domain, PN1, PN2, PC1 and PC2 subdomains"/>
    <property type="match status" value="3"/>
</dbReference>
<organism evidence="9 10">
    <name type="scientific">Fermentimonas caenicola</name>
    <dbReference type="NCBI Taxonomy" id="1562970"/>
    <lineage>
        <taxon>Bacteria</taxon>
        <taxon>Pseudomonadati</taxon>
        <taxon>Bacteroidota</taxon>
        <taxon>Bacteroidia</taxon>
        <taxon>Bacteroidales</taxon>
        <taxon>Dysgonomonadaceae</taxon>
        <taxon>Fermentimonas</taxon>
    </lineage>
</organism>
<keyword evidence="6 8" id="KW-1133">Transmembrane helix</keyword>
<feature type="transmembrane region" description="Helical" evidence="8">
    <location>
        <begin position="474"/>
        <end position="499"/>
    </location>
</feature>
<dbReference type="Gene3D" id="3.30.70.1440">
    <property type="entry name" value="Multidrug efflux transporter AcrB pore domain"/>
    <property type="match status" value="1"/>
</dbReference>
<evidence type="ECO:0000256" key="8">
    <source>
        <dbReference type="SAM" id="Phobius"/>
    </source>
</evidence>
<keyword evidence="3" id="KW-0813">Transport</keyword>
<evidence type="ECO:0000256" key="5">
    <source>
        <dbReference type="ARBA" id="ARBA00022692"/>
    </source>
</evidence>
<dbReference type="GO" id="GO:0008324">
    <property type="term" value="F:monoatomic cation transmembrane transporter activity"/>
    <property type="evidence" value="ECO:0007669"/>
    <property type="project" value="InterPro"/>
</dbReference>
<dbReference type="InterPro" id="IPR004763">
    <property type="entry name" value="CusA-like"/>
</dbReference>
<evidence type="ECO:0000256" key="3">
    <source>
        <dbReference type="ARBA" id="ARBA00022448"/>
    </source>
</evidence>
<dbReference type="PANTHER" id="PTHR32063">
    <property type="match status" value="1"/>
</dbReference>
<dbReference type="SUPFAM" id="SSF82714">
    <property type="entry name" value="Multidrug efflux transporter AcrB TolC docking domain, DN and DC subdomains"/>
    <property type="match status" value="2"/>
</dbReference>
<keyword evidence="5 8" id="KW-0812">Transmembrane</keyword>
<evidence type="ECO:0000313" key="10">
    <source>
        <dbReference type="Proteomes" id="UP000032417"/>
    </source>
</evidence>
<keyword evidence="4" id="KW-1003">Cell membrane</keyword>
<dbReference type="InterPro" id="IPR001036">
    <property type="entry name" value="Acrflvin-R"/>
</dbReference>
<accession>A0A098BYD5</accession>
<feature type="transmembrane region" description="Helical" evidence="8">
    <location>
        <begin position="917"/>
        <end position="939"/>
    </location>
</feature>
<dbReference type="Proteomes" id="UP000032417">
    <property type="component" value="Chromosome 1"/>
</dbReference>
<dbReference type="NCBIfam" id="TIGR00914">
    <property type="entry name" value="2A0601"/>
    <property type="match status" value="1"/>
</dbReference>
<dbReference type="PATRIC" id="fig|1562970.3.peg.414"/>
<dbReference type="InterPro" id="IPR027463">
    <property type="entry name" value="AcrB_DN_DC_subdom"/>
</dbReference>
<evidence type="ECO:0000256" key="6">
    <source>
        <dbReference type="ARBA" id="ARBA00022989"/>
    </source>
</evidence>
<dbReference type="GO" id="GO:0042910">
    <property type="term" value="F:xenobiotic transmembrane transporter activity"/>
    <property type="evidence" value="ECO:0007669"/>
    <property type="project" value="TreeGrafter"/>
</dbReference>
<evidence type="ECO:0000256" key="4">
    <source>
        <dbReference type="ARBA" id="ARBA00022475"/>
    </source>
</evidence>
<dbReference type="Gene3D" id="1.20.1640.10">
    <property type="entry name" value="Multidrug efflux transporter AcrB transmembrane domain"/>
    <property type="match status" value="2"/>
</dbReference>
<dbReference type="PRINTS" id="PR00702">
    <property type="entry name" value="ACRIFLAVINRP"/>
</dbReference>
<dbReference type="EMBL" id="LN515532">
    <property type="protein sequence ID" value="CEA15186.1"/>
    <property type="molecule type" value="Genomic_DNA"/>
</dbReference>
<dbReference type="Gene3D" id="3.30.70.1320">
    <property type="entry name" value="Multidrug efflux transporter AcrB pore domain like"/>
    <property type="match status" value="1"/>
</dbReference>
<name>A0A098BYD5_9BACT</name>
<protein>
    <submittedName>
        <fullName evidence="9">CzcA family heavy metal efflux pump</fullName>
    </submittedName>
</protein>
<feature type="transmembrane region" description="Helical" evidence="8">
    <location>
        <begin position="12"/>
        <end position="30"/>
    </location>
</feature>
<feature type="transmembrane region" description="Helical" evidence="8">
    <location>
        <begin position="536"/>
        <end position="559"/>
    </location>
</feature>
<keyword evidence="7 8" id="KW-0472">Membrane</keyword>
<keyword evidence="10" id="KW-1185">Reference proteome</keyword>
<comment type="subcellular location">
    <subcellularLocation>
        <location evidence="1">Cell membrane</location>
        <topology evidence="1">Multi-pass membrane protein</topology>
    </subcellularLocation>
</comment>
<proteinExistence type="inferred from homology"/>
<dbReference type="HOGENOM" id="CLU_002755_1_2_10"/>
<dbReference type="Gene3D" id="3.30.70.1430">
    <property type="entry name" value="Multidrug efflux transporter AcrB pore domain"/>
    <property type="match status" value="2"/>
</dbReference>
<evidence type="ECO:0000256" key="1">
    <source>
        <dbReference type="ARBA" id="ARBA00004651"/>
    </source>
</evidence>
<dbReference type="OrthoDB" id="9758757at2"/>
<evidence type="ECO:0000256" key="2">
    <source>
        <dbReference type="ARBA" id="ARBA00010942"/>
    </source>
</evidence>
<gene>
    <name evidence="9" type="ORF">ING2E5B_0418</name>
</gene>
<dbReference type="SUPFAM" id="SSF82866">
    <property type="entry name" value="Multidrug efflux transporter AcrB transmembrane domain"/>
    <property type="match status" value="2"/>
</dbReference>
<feature type="transmembrane region" description="Helical" evidence="8">
    <location>
        <begin position="444"/>
        <end position="462"/>
    </location>
</feature>
<dbReference type="Pfam" id="PF00873">
    <property type="entry name" value="ACR_tran"/>
    <property type="match status" value="1"/>
</dbReference>
<feature type="transmembrane region" description="Helical" evidence="8">
    <location>
        <begin position="890"/>
        <end position="911"/>
    </location>
</feature>
<feature type="transmembrane region" description="Helical" evidence="8">
    <location>
        <begin position="997"/>
        <end position="1022"/>
    </location>
</feature>
<sequence>MLNKIIHFSLNNRLFILLAAILLIVGGLYISQDMEVDVFPDLTAPTVVVMTDAQGMSAEEVERLVTFHIETAMNGATDVRRVRSTSAQGSSFVWVEFDWGADIYKTRQVVSEKLVTLGDVLPEGVIPVLAPQSSVMGEILFIGMQSDSTSQMELRTLAEWVVKPAILATGGVSQVTIIGGDYKQYQILADPQLMNLYGVTMEELTKAGASMSSNSNGGVLRDYGNEYALRGIARTNSIDELKNTYIKTVNGSPILLSDVAELKIGSAVKMGHASMNGKPAVIISVSKQPHINTLEVTENIERNLEEIRKTFPADVKMDSEIFRQADFIEASVNNVGKALLEGALFVIIVLFLFLGSGRTTIISVVAIPLSLLGTIIVLHYLGMNINTMTLGGMAIAIGSLVDDAVIDVENVYKRLRQNYRLPETERKPVLDVVFNASVEIRASILNATFIIIASFVPLFFLSGMEGRMLKPLGIAYIVSLTMSLIIAMTVTPLMCRLLLTNEKYLEKKQKDNWLTRRLSSAYKRTLSIALNNKRKVLYPAFALFIIALGLFFTLGQSFLPEFNEGSLVITAVTKPGISLDENNKLGNLIESELLDIPEVTSTARRTGRGELDEHAQSANSAEIEVNFDLIDRSRKDFLADVRSRLANIPGVVTSVGQPLGHRIDHMLSGTQANIAIKIFGSDLSSLFMMGNQIKNSIQEIEGVVDVAVEQQTEVPQLQLRANRLMLAKYGITIEDFNRFINLAFPGEKLADIYEGERSFDLVIKLNDNYTTNIEQVKSALIDTGFGGKVPIEEVAEIVSVGGPNSISRENVQRKIVVSANVSSGYDLNGAVNMIRNRINSEITLPEGYRIEYGGQFENASKASRTLFITSTLAILVIFLLLFGEFKDLTLSGIILINLPLALIGGVFALLLTSGTVSIPSIIGFITLFGIATRNGILLVSRYEHMRQDGENLHDTVLKGSADRLNPILMTAITSALALIPLVFQGDKPGNEIQSPMAVVVLGGLITSTMLNIYIIPIVYEVIQKRRSRKINKLIVKKVK</sequence>
<feature type="transmembrane region" description="Helical" evidence="8">
    <location>
        <begin position="865"/>
        <end position="883"/>
    </location>
</feature>
<dbReference type="KEGG" id="pbt:ING2E5B_0418"/>
<dbReference type="STRING" id="1562970.ING2E5B_0418"/>
<evidence type="ECO:0000256" key="7">
    <source>
        <dbReference type="ARBA" id="ARBA00023136"/>
    </source>
</evidence>
<reference evidence="9 10" key="1">
    <citation type="submission" date="2014-08" db="EMBL/GenBank/DDBJ databases">
        <authorList>
            <person name="Wibberg D."/>
        </authorList>
    </citation>
    <scope>NUCLEOTIDE SEQUENCE [LARGE SCALE GENOMIC DNA]</scope>
    <source>
        <strain evidence="10">ING2-E5B</strain>
    </source>
</reference>
<dbReference type="GO" id="GO:0005886">
    <property type="term" value="C:plasma membrane"/>
    <property type="evidence" value="ECO:0007669"/>
    <property type="project" value="UniProtKB-SubCell"/>
</dbReference>
<feature type="transmembrane region" description="Helical" evidence="8">
    <location>
        <begin position="967"/>
        <end position="985"/>
    </location>
</feature>
<dbReference type="AlphaFoldDB" id="A0A098BYD5"/>
<feature type="transmembrane region" description="Helical" evidence="8">
    <location>
        <begin position="361"/>
        <end position="381"/>
    </location>
</feature>
<dbReference type="PANTHER" id="PTHR32063:SF4">
    <property type="entry name" value="SLR6043 PROTEIN"/>
    <property type="match status" value="1"/>
</dbReference>
<dbReference type="Gene3D" id="3.30.2090.10">
    <property type="entry name" value="Multidrug efflux transporter AcrB TolC docking domain, DN and DC subdomains"/>
    <property type="match status" value="2"/>
</dbReference>